<comment type="caution">
    <text evidence="5">The sequence shown here is derived from an EMBL/GenBank/DDBJ whole genome shotgun (WGS) entry which is preliminary data.</text>
</comment>
<feature type="region of interest" description="Disordered" evidence="3">
    <location>
        <begin position="51"/>
        <end position="79"/>
    </location>
</feature>
<evidence type="ECO:0000313" key="5">
    <source>
        <dbReference type="EMBL" id="GAG06362.1"/>
    </source>
</evidence>
<dbReference type="PRINTS" id="PR00508">
    <property type="entry name" value="S21N4MTFRASE"/>
</dbReference>
<dbReference type="SUPFAM" id="SSF53335">
    <property type="entry name" value="S-adenosyl-L-methionine-dependent methyltransferases"/>
    <property type="match status" value="1"/>
</dbReference>
<dbReference type="InterPro" id="IPR029063">
    <property type="entry name" value="SAM-dependent_MTases_sf"/>
</dbReference>
<reference evidence="5" key="1">
    <citation type="journal article" date="2014" name="Front. Microbiol.">
        <title>High frequency of phylogenetically diverse reductive dehalogenase-homologous genes in deep subseafloor sedimentary metagenomes.</title>
        <authorList>
            <person name="Kawai M."/>
            <person name="Futagami T."/>
            <person name="Toyoda A."/>
            <person name="Takaki Y."/>
            <person name="Nishi S."/>
            <person name="Hori S."/>
            <person name="Arai W."/>
            <person name="Tsubouchi T."/>
            <person name="Morono Y."/>
            <person name="Uchiyama I."/>
            <person name="Ito T."/>
            <person name="Fujiyama A."/>
            <person name="Inagaki F."/>
            <person name="Takami H."/>
        </authorList>
    </citation>
    <scope>NUCLEOTIDE SEQUENCE</scope>
    <source>
        <strain evidence="5">Expedition CK06-06</strain>
    </source>
</reference>
<evidence type="ECO:0000256" key="1">
    <source>
        <dbReference type="ARBA" id="ARBA00022603"/>
    </source>
</evidence>
<dbReference type="Pfam" id="PF01555">
    <property type="entry name" value="N6_N4_Mtase"/>
    <property type="match status" value="1"/>
</dbReference>
<protein>
    <recommendedName>
        <fullName evidence="4">DNA methylase N-4/N-6 domain-containing protein</fullName>
    </recommendedName>
</protein>
<dbReference type="Gene3D" id="3.40.50.150">
    <property type="entry name" value="Vaccinia Virus protein VP39"/>
    <property type="match status" value="1"/>
</dbReference>
<name>X0V4P6_9ZZZZ</name>
<proteinExistence type="predicted"/>
<evidence type="ECO:0000259" key="4">
    <source>
        <dbReference type="Pfam" id="PF01555"/>
    </source>
</evidence>
<feature type="non-terminal residue" evidence="5">
    <location>
        <position position="1"/>
    </location>
</feature>
<evidence type="ECO:0000256" key="2">
    <source>
        <dbReference type="ARBA" id="ARBA00022679"/>
    </source>
</evidence>
<feature type="domain" description="DNA methylase N-4/N-6" evidence="4">
    <location>
        <begin position="9"/>
        <end position="264"/>
    </location>
</feature>
<sequence length="264" mass="29208">GLRDYGHDSQIGLEATPDAFVQKLVEVFREVKRVLRDDGTLWVNLGDSYSSGGRKSTTTQTLRGDCSEEAKRSTNRRPPVIEGIKPKDLIGIPWRVAFALQADGWYLRQYIIWHKPNPMPESVTDRCTKAPEYIFLLSKSPKYYYDNAAVKEPITDATAIRLMQNVENQKGSARVPRKTNGNMKAVGSKKFDSSMGGGGTSFVGHSGYKKADGTLICDGFRNKRSVWTVTTKPYKGAHFATFPEDLILPCILAGCPEGGTVLDP</sequence>
<accession>X0V4P6</accession>
<evidence type="ECO:0000256" key="3">
    <source>
        <dbReference type="SAM" id="MobiDB-lite"/>
    </source>
</evidence>
<dbReference type="GO" id="GO:0008170">
    <property type="term" value="F:N-methyltransferase activity"/>
    <property type="evidence" value="ECO:0007669"/>
    <property type="project" value="InterPro"/>
</dbReference>
<organism evidence="5">
    <name type="scientific">marine sediment metagenome</name>
    <dbReference type="NCBI Taxonomy" id="412755"/>
    <lineage>
        <taxon>unclassified sequences</taxon>
        <taxon>metagenomes</taxon>
        <taxon>ecological metagenomes</taxon>
    </lineage>
</organism>
<dbReference type="InterPro" id="IPR002941">
    <property type="entry name" value="DNA_methylase_N4/N6"/>
</dbReference>
<keyword evidence="1" id="KW-0489">Methyltransferase</keyword>
<feature type="compositionally biased region" description="Polar residues" evidence="3">
    <location>
        <begin position="51"/>
        <end position="62"/>
    </location>
</feature>
<gene>
    <name evidence="5" type="ORF">S01H1_46245</name>
</gene>
<dbReference type="InterPro" id="IPR001091">
    <property type="entry name" value="RM_Methyltransferase"/>
</dbReference>
<feature type="region of interest" description="Disordered" evidence="3">
    <location>
        <begin position="168"/>
        <end position="192"/>
    </location>
</feature>
<dbReference type="AlphaFoldDB" id="X0V4P6"/>
<dbReference type="GO" id="GO:0003677">
    <property type="term" value="F:DNA binding"/>
    <property type="evidence" value="ECO:0007669"/>
    <property type="project" value="InterPro"/>
</dbReference>
<dbReference type="GO" id="GO:0032259">
    <property type="term" value="P:methylation"/>
    <property type="evidence" value="ECO:0007669"/>
    <property type="project" value="UniProtKB-KW"/>
</dbReference>
<dbReference type="EMBL" id="BARS01029600">
    <property type="protein sequence ID" value="GAG06362.1"/>
    <property type="molecule type" value="Genomic_DNA"/>
</dbReference>
<keyword evidence="2" id="KW-0808">Transferase</keyword>
<feature type="non-terminal residue" evidence="5">
    <location>
        <position position="264"/>
    </location>
</feature>